<accession>A0A2S4VK22</accession>
<protein>
    <recommendedName>
        <fullName evidence="5">Tyr recombinase domain-containing protein</fullName>
    </recommendedName>
</protein>
<name>A0A2S4VK22_9BASI</name>
<proteinExistence type="predicted"/>
<dbReference type="SUPFAM" id="SSF56672">
    <property type="entry name" value="DNA/RNA polymerases"/>
    <property type="match status" value="1"/>
</dbReference>
<dbReference type="Gene3D" id="1.10.443.10">
    <property type="entry name" value="Intergrase catalytic core"/>
    <property type="match status" value="1"/>
</dbReference>
<dbReference type="SUPFAM" id="SSF56349">
    <property type="entry name" value="DNA breaking-rejoining enzymes"/>
    <property type="match status" value="1"/>
</dbReference>
<dbReference type="GO" id="GO:0006310">
    <property type="term" value="P:DNA recombination"/>
    <property type="evidence" value="ECO:0007669"/>
    <property type="project" value="UniProtKB-KW"/>
</dbReference>
<keyword evidence="4" id="KW-1185">Reference proteome</keyword>
<comment type="caution">
    <text evidence="3">The sequence shown here is derived from an EMBL/GenBank/DDBJ whole genome shotgun (WGS) entry which is preliminary data.</text>
</comment>
<dbReference type="Proteomes" id="UP000239156">
    <property type="component" value="Unassembled WGS sequence"/>
</dbReference>
<dbReference type="VEuPathDB" id="FungiDB:PSTT_06525"/>
<dbReference type="InterPro" id="IPR013762">
    <property type="entry name" value="Integrase-like_cat_sf"/>
</dbReference>
<dbReference type="GO" id="GO:0015074">
    <property type="term" value="P:DNA integration"/>
    <property type="evidence" value="ECO:0007669"/>
    <property type="project" value="InterPro"/>
</dbReference>
<dbReference type="InterPro" id="IPR011010">
    <property type="entry name" value="DNA_brk_join_enz"/>
</dbReference>
<dbReference type="VEuPathDB" id="FungiDB:PSHT_10646"/>
<dbReference type="EMBL" id="PKSL01000051">
    <property type="protein sequence ID" value="POW09839.1"/>
    <property type="molecule type" value="Genomic_DNA"/>
</dbReference>
<evidence type="ECO:0008006" key="5">
    <source>
        <dbReference type="Google" id="ProtNLM"/>
    </source>
</evidence>
<evidence type="ECO:0000256" key="1">
    <source>
        <dbReference type="ARBA" id="ARBA00023125"/>
    </source>
</evidence>
<keyword evidence="2" id="KW-0233">DNA recombination</keyword>
<dbReference type="AlphaFoldDB" id="A0A2S4VK22"/>
<dbReference type="Gene3D" id="1.10.150.130">
    <property type="match status" value="1"/>
</dbReference>
<gene>
    <name evidence="3" type="ORF">PSTT_06525</name>
</gene>
<evidence type="ECO:0000313" key="4">
    <source>
        <dbReference type="Proteomes" id="UP000239156"/>
    </source>
</evidence>
<dbReference type="InterPro" id="IPR043502">
    <property type="entry name" value="DNA/RNA_pol_sf"/>
</dbReference>
<dbReference type="VEuPathDB" id="FungiDB:PSHT_16518"/>
<dbReference type="SUPFAM" id="SSF47823">
    <property type="entry name" value="lambda integrase-like, N-terminal domain"/>
    <property type="match status" value="1"/>
</dbReference>
<dbReference type="InterPro" id="IPR052055">
    <property type="entry name" value="Hepadnavirus_pol/RT"/>
</dbReference>
<reference evidence="3" key="1">
    <citation type="submission" date="2017-12" db="EMBL/GenBank/DDBJ databases">
        <title>Gene loss provides genomic basis for host adaptation in cereal stripe rust fungi.</title>
        <authorList>
            <person name="Xia C."/>
        </authorList>
    </citation>
    <scope>NUCLEOTIDE SEQUENCE [LARGE SCALE GENOMIC DNA]</scope>
    <source>
        <strain evidence="3">93-210</strain>
    </source>
</reference>
<dbReference type="PANTHER" id="PTHR33050">
    <property type="entry name" value="REVERSE TRANSCRIPTASE DOMAIN-CONTAINING PROTEIN"/>
    <property type="match status" value="1"/>
</dbReference>
<keyword evidence="1" id="KW-0238">DNA-binding</keyword>
<sequence length="778" mass="88932">MNKHDIPSVNSFVNADDFSTTWDDFNIVSSFLRSEPRPLHLAIFDWEKAYRQIPTAMDQWPYLMVQDFEGKLLVDTRITFGGVAGCGSFGRPADAWKSIMLHEFDLVTIFRWVDDNLFVKTIDAQTQMEDIVTRSNQLGVKTNDEKFSPFAAEQKYIGFLWNGVNKTVRLPDGKLFDRVDQIKKFLFKSSFYYKDVEIMVGRLNHVSYMLPQMRCYLCSCYRWLKSWQVPDSPRDLPSDVKEDLGRWFHILVTFQPTRLMPNPAPTEIGWVGDASTSFGIGVMIGRRWAQFQLKNNWSQYQDQEGGIAWLETVAIRLGLSMLESLGIKKGKTFIVWTDNTTTEGVIRKRKSKDKSVNEEWKLIQDTLVRLQADIESRQVTSAKNPADGLSRGIRDGHEWRHVVPVESDNDPQNLSQTNHSEMIVIGKIPFITRNGTVQVATTPQDLYFLKGWKWNTLLGFNTAIKKFVKFMASSGRTSFVLPVSENNIFDFCFWAGRDDGRNTEQEIASSTLAKYIHGIKFWHLYHKVKYPKDADDRVKALLKSSARADVSAPPKPKKGAIHLRHLLFLADRLLQGGKKEKAILDLAITAFWGMARLAELTYQFSTGDPEYAASLLTSDVKLKRSLTPSQLVLILRDAKTCNPGEVQRIRLKSLDNMLCPVRAVMRRLEEAKGNNTSLFGYYNDRGDRIHLTKDSVTRTLSKIWAEGDFGKLSGHSFRVGGASLRNALGIDIQEICRLGRWVSECYKLYLRQYSPLEKTEAIQLLKELDLCWSKTPCS</sequence>
<dbReference type="PANTHER" id="PTHR33050:SF7">
    <property type="entry name" value="RIBONUCLEASE H"/>
    <property type="match status" value="1"/>
</dbReference>
<evidence type="ECO:0000313" key="3">
    <source>
        <dbReference type="EMBL" id="POW09839.1"/>
    </source>
</evidence>
<dbReference type="GO" id="GO:0003677">
    <property type="term" value="F:DNA binding"/>
    <property type="evidence" value="ECO:0007669"/>
    <property type="project" value="UniProtKB-KW"/>
</dbReference>
<dbReference type="InterPro" id="IPR010998">
    <property type="entry name" value="Integrase_recombinase_N"/>
</dbReference>
<evidence type="ECO:0000256" key="2">
    <source>
        <dbReference type="ARBA" id="ARBA00023172"/>
    </source>
</evidence>
<organism evidence="3 4">
    <name type="scientific">Puccinia striiformis</name>
    <dbReference type="NCBI Taxonomy" id="27350"/>
    <lineage>
        <taxon>Eukaryota</taxon>
        <taxon>Fungi</taxon>
        <taxon>Dikarya</taxon>
        <taxon>Basidiomycota</taxon>
        <taxon>Pucciniomycotina</taxon>
        <taxon>Pucciniomycetes</taxon>
        <taxon>Pucciniales</taxon>
        <taxon>Pucciniaceae</taxon>
        <taxon>Puccinia</taxon>
    </lineage>
</organism>